<dbReference type="EMBL" id="NFEZ01000004">
    <property type="protein sequence ID" value="PLT44208.1"/>
    <property type="molecule type" value="Genomic_DNA"/>
</dbReference>
<dbReference type="InterPro" id="IPR032466">
    <property type="entry name" value="Metal_Hydrolase"/>
</dbReference>
<dbReference type="PANTHER" id="PTHR32027:SF0">
    <property type="entry name" value="CYTOSINE DEAMINASE"/>
    <property type="match status" value="1"/>
</dbReference>
<evidence type="ECO:0000256" key="1">
    <source>
        <dbReference type="ARBA" id="ARBA00022723"/>
    </source>
</evidence>
<accession>A0A2N5N1J3</accession>
<dbReference type="Proteomes" id="UP000234789">
    <property type="component" value="Unassembled WGS sequence"/>
</dbReference>
<reference evidence="5 6" key="1">
    <citation type="submission" date="2017-05" db="EMBL/GenBank/DDBJ databases">
        <title>Functional genome analysis of Paenibacillus pasadenensis strain R16: insights on endophytic life style and antifungal activity.</title>
        <authorList>
            <person name="Passera A."/>
            <person name="Marcolungo L."/>
            <person name="Casati P."/>
            <person name="Brasca M."/>
            <person name="Quaglino F."/>
            <person name="Delledonne M."/>
        </authorList>
    </citation>
    <scope>NUCLEOTIDE SEQUENCE [LARGE SCALE GENOMIC DNA]</scope>
    <source>
        <strain evidence="5 6">R16</strain>
    </source>
</reference>
<keyword evidence="2 5" id="KW-0378">Hydrolase</keyword>
<organism evidence="5 6">
    <name type="scientific">Paenibacillus pasadenensis</name>
    <dbReference type="NCBI Taxonomy" id="217090"/>
    <lineage>
        <taxon>Bacteria</taxon>
        <taxon>Bacillati</taxon>
        <taxon>Bacillota</taxon>
        <taxon>Bacilli</taxon>
        <taxon>Bacillales</taxon>
        <taxon>Paenibacillaceae</taxon>
        <taxon>Paenibacillus</taxon>
    </lineage>
</organism>
<comment type="caution">
    <text evidence="5">The sequence shown here is derived from an EMBL/GenBank/DDBJ whole genome shotgun (WGS) entry which is preliminary data.</text>
</comment>
<name>A0A2N5N1J3_9BACL</name>
<feature type="compositionally biased region" description="Low complexity" evidence="3">
    <location>
        <begin position="438"/>
        <end position="450"/>
    </location>
</feature>
<dbReference type="Gene3D" id="3.20.20.140">
    <property type="entry name" value="Metal-dependent hydrolases"/>
    <property type="match status" value="1"/>
</dbReference>
<proteinExistence type="predicted"/>
<gene>
    <name evidence="5" type="ORF">B8V81_2639</name>
</gene>
<dbReference type="Gene3D" id="2.30.40.10">
    <property type="entry name" value="Urease, subunit C, domain 1"/>
    <property type="match status" value="1"/>
</dbReference>
<feature type="region of interest" description="Disordered" evidence="3">
    <location>
        <begin position="437"/>
        <end position="467"/>
    </location>
</feature>
<keyword evidence="1" id="KW-0479">Metal-binding</keyword>
<dbReference type="PANTHER" id="PTHR32027">
    <property type="entry name" value="CYTOSINE DEAMINASE"/>
    <property type="match status" value="1"/>
</dbReference>
<dbReference type="SUPFAM" id="SSF51338">
    <property type="entry name" value="Composite domain of metallo-dependent hydrolases"/>
    <property type="match status" value="1"/>
</dbReference>
<evidence type="ECO:0000256" key="2">
    <source>
        <dbReference type="ARBA" id="ARBA00022801"/>
    </source>
</evidence>
<dbReference type="AlphaFoldDB" id="A0A2N5N1J3"/>
<dbReference type="CDD" id="cd01293">
    <property type="entry name" value="Bact_CD"/>
    <property type="match status" value="1"/>
</dbReference>
<dbReference type="InterPro" id="IPR011059">
    <property type="entry name" value="Metal-dep_hydrolase_composite"/>
</dbReference>
<evidence type="ECO:0000256" key="3">
    <source>
        <dbReference type="SAM" id="MobiDB-lite"/>
    </source>
</evidence>
<dbReference type="GO" id="GO:0046872">
    <property type="term" value="F:metal ion binding"/>
    <property type="evidence" value="ECO:0007669"/>
    <property type="project" value="UniProtKB-KW"/>
</dbReference>
<evidence type="ECO:0000313" key="6">
    <source>
        <dbReference type="Proteomes" id="UP000234789"/>
    </source>
</evidence>
<dbReference type="FunFam" id="3.20.20.140:FF:000019">
    <property type="entry name" value="Cytosine deaminase"/>
    <property type="match status" value="1"/>
</dbReference>
<feature type="domain" description="Amidohydrolase 3" evidence="4">
    <location>
        <begin position="111"/>
        <end position="426"/>
    </location>
</feature>
<feature type="compositionally biased region" description="Basic and acidic residues" evidence="3">
    <location>
        <begin position="456"/>
        <end position="467"/>
    </location>
</feature>
<keyword evidence="6" id="KW-1185">Reference proteome</keyword>
<dbReference type="EC" id="3.5.4.1" evidence="5"/>
<evidence type="ECO:0000313" key="5">
    <source>
        <dbReference type="EMBL" id="PLT44208.1"/>
    </source>
</evidence>
<evidence type="ECO:0000259" key="4">
    <source>
        <dbReference type="Pfam" id="PF07969"/>
    </source>
</evidence>
<dbReference type="SUPFAM" id="SSF51556">
    <property type="entry name" value="Metallo-dependent hydrolases"/>
    <property type="match status" value="1"/>
</dbReference>
<dbReference type="InterPro" id="IPR052349">
    <property type="entry name" value="Metallo-hydrolase_Enzymes"/>
</dbReference>
<dbReference type="Pfam" id="PF07969">
    <property type="entry name" value="Amidohydro_3"/>
    <property type="match status" value="1"/>
</dbReference>
<sequence>MTIPYDLLLTNARLPGGGAVDIGIVEGRIAAVGVLAAEPAAAGQPLPEGSALRLAPAKRRFDAGGLLLLPPFAEAHVHLDTALTAGMPAWNESGTLAEGIGIWSARRAALTREDVLERAERTLELYLGYGVLELRTMVDIGDPQLTALRAVLELKERWQERIRLQVIAFPQDGIESCPSNLERMREALRLGADGVSAVPHLERTREEGVASLRAAFALAERSGAQVHLFCDETDDGQSRFLEVAASLALATGLGGSGRVAAAHANAAAYYNEPYFQKLLPLVRQSGLSIVACPLINSVTQGRSDGYPKGRGLTRIKEFHEAGVNVALAHDDIRSPFYPLGTGNPLDAAHMAAHLAHMSGRSELRALIGMIASGARAAMGLGKPADGADGVRVGDPASFLLFDALDESELIRLRPAPRHVFREGRLVAETVPAVTRLLPGGRAAGPPAAADGGQGAAKERPILSGTER</sequence>
<dbReference type="InterPro" id="IPR013108">
    <property type="entry name" value="Amidohydro_3"/>
</dbReference>
<protein>
    <submittedName>
        <fullName evidence="5">Cytosine deaminase</fullName>
        <ecNumber evidence="5">3.5.4.1</ecNumber>
    </submittedName>
</protein>
<dbReference type="GO" id="GO:0004131">
    <property type="term" value="F:cytosine deaminase activity"/>
    <property type="evidence" value="ECO:0007669"/>
    <property type="project" value="UniProtKB-EC"/>
</dbReference>
<dbReference type="RefSeq" id="WP_101808496.1">
    <property type="nucleotide sequence ID" value="NZ_NFEZ01000004.1"/>
</dbReference>